<name>A0AAW5AMR8_9NEIS</name>
<dbReference type="Proteomes" id="UP001201397">
    <property type="component" value="Unassembled WGS sequence"/>
</dbReference>
<evidence type="ECO:0000313" key="2">
    <source>
        <dbReference type="EMBL" id="MCF7530524.1"/>
    </source>
</evidence>
<reference evidence="2" key="1">
    <citation type="submission" date="2022-01" db="EMBL/GenBank/DDBJ databases">
        <title>Neisseria sp. ZJ104.</title>
        <authorList>
            <person name="Yang C."/>
        </authorList>
    </citation>
    <scope>NUCLEOTIDE SEQUENCE</scope>
    <source>
        <strain evidence="2">ZJ104</strain>
    </source>
</reference>
<dbReference type="RefSeq" id="WP_237093336.1">
    <property type="nucleotide sequence ID" value="NZ_JAKKDL010000019.1"/>
</dbReference>
<organism evidence="2 3">
    <name type="scientific">Neisseria lisongii</name>
    <dbReference type="NCBI Taxonomy" id="2912188"/>
    <lineage>
        <taxon>Bacteria</taxon>
        <taxon>Pseudomonadati</taxon>
        <taxon>Pseudomonadota</taxon>
        <taxon>Betaproteobacteria</taxon>
        <taxon>Neisseriales</taxon>
        <taxon>Neisseriaceae</taxon>
        <taxon>Neisseria</taxon>
    </lineage>
</organism>
<evidence type="ECO:0000313" key="3">
    <source>
        <dbReference type="Proteomes" id="UP001201397"/>
    </source>
</evidence>
<accession>A0AAW5AMR8</accession>
<comment type="caution">
    <text evidence="2">The sequence shown here is derived from an EMBL/GenBank/DDBJ whole genome shotgun (WGS) entry which is preliminary data.</text>
</comment>
<dbReference type="AlphaFoldDB" id="A0AAW5AMR8"/>
<feature type="signal peptide" evidence="1">
    <location>
        <begin position="1"/>
        <end position="23"/>
    </location>
</feature>
<evidence type="ECO:0000256" key="1">
    <source>
        <dbReference type="SAM" id="SignalP"/>
    </source>
</evidence>
<evidence type="ECO:0008006" key="4">
    <source>
        <dbReference type="Google" id="ProtNLM"/>
    </source>
</evidence>
<protein>
    <recommendedName>
        <fullName evidence="4">Lipoprotein</fullName>
    </recommendedName>
</protein>
<proteinExistence type="predicted"/>
<keyword evidence="1" id="KW-0732">Signal</keyword>
<gene>
    <name evidence="2" type="ORF">L4H06_09845</name>
</gene>
<sequence>MKTWLLPTAAVLGLAACASGVKADKPLPQGQDIRHVCIKQQATRLEYKDREVVEWFRESLTKRNISSEIFNGSKDNCRYLLTYSIKGKRQLIVRGRLRLIDFSGSERAVLGEASYKYRGEEKAIARNNGIQDQIDRMVGELFAAK</sequence>
<dbReference type="EMBL" id="JAKKDL010000019">
    <property type="protein sequence ID" value="MCF7530524.1"/>
    <property type="molecule type" value="Genomic_DNA"/>
</dbReference>
<dbReference type="PROSITE" id="PS51257">
    <property type="entry name" value="PROKAR_LIPOPROTEIN"/>
    <property type="match status" value="1"/>
</dbReference>
<feature type="chain" id="PRO_5043442410" description="Lipoprotein" evidence="1">
    <location>
        <begin position="24"/>
        <end position="145"/>
    </location>
</feature>